<evidence type="ECO:0000313" key="1">
    <source>
        <dbReference type="EMBL" id="TDA75404.1"/>
    </source>
</evidence>
<dbReference type="EMBL" id="SLTU01000001">
    <property type="protein sequence ID" value="TDA75404.1"/>
    <property type="molecule type" value="Genomic_DNA"/>
</dbReference>
<dbReference type="PANTHER" id="PTHR41244">
    <property type="entry name" value="RHAMNAN SYNTHESIS F"/>
    <property type="match status" value="1"/>
</dbReference>
<dbReference type="PANTHER" id="PTHR41244:SF1">
    <property type="entry name" value="GLYCOSYLTRANSFERASE"/>
    <property type="match status" value="1"/>
</dbReference>
<dbReference type="AlphaFoldDB" id="A0A413GDH6"/>
<protein>
    <submittedName>
        <fullName evidence="1">Lipopolysaccharide biosynthesis protein</fullName>
    </submittedName>
</protein>
<comment type="caution">
    <text evidence="1">The sequence shown here is derived from an EMBL/GenBank/DDBJ whole genome shotgun (WGS) entry which is preliminary data.</text>
</comment>
<evidence type="ECO:0000313" key="2">
    <source>
        <dbReference type="Proteomes" id="UP000294527"/>
    </source>
</evidence>
<reference evidence="1 2" key="1">
    <citation type="journal article" date="2019" name="Nat. Microbiol.">
        <title>Genomic variation and strain-specific functional adaptation in the human gut microbiome during early life.</title>
        <authorList>
            <person name="Vatanen T."/>
            <person name="Plichta D.R."/>
            <person name="Somani J."/>
            <person name="Munch P.C."/>
            <person name="Arthur T.D."/>
            <person name="Hall A.B."/>
            <person name="Rudolf S."/>
            <person name="Oakeley E.J."/>
            <person name="Ke X."/>
            <person name="Young R.A."/>
            <person name="Haiser H.J."/>
            <person name="Kolde R."/>
            <person name="Yassour M."/>
            <person name="Luopajarvi K."/>
            <person name="Siljander H."/>
            <person name="Virtanen S.M."/>
            <person name="Ilonen J."/>
            <person name="Uibo R."/>
            <person name="Tillmann V."/>
            <person name="Mokurov S."/>
            <person name="Dorshakova N."/>
            <person name="Porter J.A."/>
            <person name="McHardy A.C."/>
            <person name="Lahdesmaki H."/>
            <person name="Vlamakis H."/>
            <person name="Huttenhower C."/>
            <person name="Knip M."/>
            <person name="Xavier R.J."/>
        </authorList>
    </citation>
    <scope>NUCLEOTIDE SEQUENCE [LARGE SCALE GENOMIC DNA]</scope>
    <source>
        <strain evidence="1 2">RJX1047</strain>
    </source>
</reference>
<accession>A0A413GDH6</accession>
<dbReference type="Pfam" id="PF14307">
    <property type="entry name" value="Glyco_tran_WbsX"/>
    <property type="match status" value="1"/>
</dbReference>
<name>A0A413GDH6_9BACT</name>
<sequence>MSKARVIAFYLPQFYPTQENDIWWGKGFTEWTNVGRAQPLFRGHYQPKVPADLNYYDLRLPIVRSQQANLAHEAGIEGFCYWHYWFNGRRLLDTVFEEIVASGEPNFPFCLCWANHSWYQKTWDPDKPNKLLIEQTYPGVEDYEAHFNALLPAFKDPRYMKVNGKLIFGLFAPLDIPDAKFFKETWNKLAIKNGLNGFVFFGYLPQSIKSDKINKVLSIFDYVVLDQYATAITSKNNFFMRVQKWIRNHILHQPYIGLYKDYVKYISSHTSVNEKILPCVLPNYDHTPRSGRRGMLLHKSTPVLWGKLLENVFILRSHIKEEENLVFIKAWNEWGEGNYLEPDLKYGKDYLKVLRSQLNV</sequence>
<gene>
    <name evidence="1" type="ORF">E1I98_03025</name>
</gene>
<dbReference type="InterPro" id="IPR032719">
    <property type="entry name" value="WbsX"/>
</dbReference>
<dbReference type="RefSeq" id="WP_057280700.1">
    <property type="nucleotide sequence ID" value="NZ_CAXSLT010000003.1"/>
</dbReference>
<proteinExistence type="predicted"/>
<dbReference type="CDD" id="cd11579">
    <property type="entry name" value="Glyco_tran_WbsX"/>
    <property type="match status" value="1"/>
</dbReference>
<organism evidence="1 2">
    <name type="scientific">Phocaeicola dorei</name>
    <dbReference type="NCBI Taxonomy" id="357276"/>
    <lineage>
        <taxon>Bacteria</taxon>
        <taxon>Pseudomonadati</taxon>
        <taxon>Bacteroidota</taxon>
        <taxon>Bacteroidia</taxon>
        <taxon>Bacteroidales</taxon>
        <taxon>Bacteroidaceae</taxon>
        <taxon>Phocaeicola</taxon>
    </lineage>
</organism>
<dbReference type="Gene3D" id="3.20.20.80">
    <property type="entry name" value="Glycosidases"/>
    <property type="match status" value="1"/>
</dbReference>
<dbReference type="Proteomes" id="UP000294527">
    <property type="component" value="Unassembled WGS sequence"/>
</dbReference>